<protein>
    <recommendedName>
        <fullName evidence="2 5">Cell shape-determining protein MreC</fullName>
    </recommendedName>
    <alternativeName>
        <fullName evidence="4 5">Cell shape protein MreC</fullName>
    </alternativeName>
</protein>
<dbReference type="EMBL" id="CP046457">
    <property type="protein sequence ID" value="QGU00048.1"/>
    <property type="molecule type" value="Genomic_DNA"/>
</dbReference>
<organism evidence="8 9">
    <name type="scientific">Candidatus Syntrophocurvum alkaliphilum</name>
    <dbReference type="NCBI Taxonomy" id="2293317"/>
    <lineage>
        <taxon>Bacteria</taxon>
        <taxon>Bacillati</taxon>
        <taxon>Bacillota</taxon>
        <taxon>Clostridia</taxon>
        <taxon>Eubacteriales</taxon>
        <taxon>Syntrophomonadaceae</taxon>
        <taxon>Candidatus Syntrophocurvum</taxon>
    </lineage>
</organism>
<evidence type="ECO:0000256" key="4">
    <source>
        <dbReference type="ARBA" id="ARBA00032089"/>
    </source>
</evidence>
<evidence type="ECO:0000256" key="2">
    <source>
        <dbReference type="ARBA" id="ARBA00013855"/>
    </source>
</evidence>
<dbReference type="Proteomes" id="UP000426444">
    <property type="component" value="Chromosome"/>
</dbReference>
<comment type="similarity">
    <text evidence="1 5">Belongs to the MreC family.</text>
</comment>
<dbReference type="AlphaFoldDB" id="A0A6I6DGA2"/>
<evidence type="ECO:0000256" key="1">
    <source>
        <dbReference type="ARBA" id="ARBA00009369"/>
    </source>
</evidence>
<evidence type="ECO:0000256" key="6">
    <source>
        <dbReference type="SAM" id="Coils"/>
    </source>
</evidence>
<evidence type="ECO:0000256" key="5">
    <source>
        <dbReference type="PIRNR" id="PIRNR038471"/>
    </source>
</evidence>
<dbReference type="GO" id="GO:0008360">
    <property type="term" value="P:regulation of cell shape"/>
    <property type="evidence" value="ECO:0007669"/>
    <property type="project" value="UniProtKB-KW"/>
</dbReference>
<dbReference type="Pfam" id="PF04085">
    <property type="entry name" value="MreC"/>
    <property type="match status" value="1"/>
</dbReference>
<dbReference type="Gene3D" id="2.40.10.340">
    <property type="entry name" value="Rod shape-determining protein MreC, domain 1"/>
    <property type="match status" value="1"/>
</dbReference>
<dbReference type="RefSeq" id="WP_156203877.1">
    <property type="nucleotide sequence ID" value="NZ_CP046457.1"/>
</dbReference>
<dbReference type="InterPro" id="IPR042175">
    <property type="entry name" value="Cell/Rod_MreC_2"/>
</dbReference>
<keyword evidence="3 5" id="KW-0133">Cell shape</keyword>
<comment type="function">
    <text evidence="5">Involved in formation and maintenance of cell shape.</text>
</comment>
<evidence type="ECO:0000313" key="9">
    <source>
        <dbReference type="Proteomes" id="UP000426444"/>
    </source>
</evidence>
<keyword evidence="9" id="KW-1185">Reference proteome</keyword>
<gene>
    <name evidence="8" type="ORF">SYNTR_1454</name>
</gene>
<dbReference type="Gene3D" id="2.40.10.350">
    <property type="entry name" value="Rod shape-determining protein MreC, domain 2"/>
    <property type="match status" value="1"/>
</dbReference>
<name>A0A6I6DGA2_9FIRM</name>
<evidence type="ECO:0000259" key="7">
    <source>
        <dbReference type="Pfam" id="PF04085"/>
    </source>
</evidence>
<proteinExistence type="inferred from homology"/>
<feature type="domain" description="Rod shape-determining protein MreC beta-barrel core" evidence="7">
    <location>
        <begin position="124"/>
        <end position="271"/>
    </location>
</feature>
<reference evidence="9" key="1">
    <citation type="journal article" date="2019" name="Microbiology">
        <title>Complete Genome Sequence of an Uncultured Bacterium of the Candidate Phylum Bipolaricaulota.</title>
        <authorList>
            <person name="Kadnikov V.V."/>
            <person name="Mardanov A.V."/>
            <person name="Beletsky A.V."/>
            <person name="Frank Y.A."/>
            <person name="Karnachuk O.V."/>
            <person name="Ravin N.V."/>
        </authorList>
    </citation>
    <scope>NUCLEOTIDE SEQUENCE [LARGE SCALE GENOMIC DNA]</scope>
</reference>
<evidence type="ECO:0000256" key="3">
    <source>
        <dbReference type="ARBA" id="ARBA00022960"/>
    </source>
</evidence>
<dbReference type="PANTHER" id="PTHR34138:SF1">
    <property type="entry name" value="CELL SHAPE-DETERMINING PROTEIN MREC"/>
    <property type="match status" value="1"/>
</dbReference>
<dbReference type="PIRSF" id="PIRSF038471">
    <property type="entry name" value="MreC"/>
    <property type="match status" value="1"/>
</dbReference>
<keyword evidence="6" id="KW-0175">Coiled coil</keyword>
<dbReference type="KEGG" id="salq:SYNTR_1454"/>
<dbReference type="NCBIfam" id="TIGR00219">
    <property type="entry name" value="mreC"/>
    <property type="match status" value="1"/>
</dbReference>
<feature type="coiled-coil region" evidence="6">
    <location>
        <begin position="69"/>
        <end position="106"/>
    </location>
</feature>
<accession>A0A6I6DGA2</accession>
<dbReference type="PANTHER" id="PTHR34138">
    <property type="entry name" value="CELL SHAPE-DETERMINING PROTEIN MREC"/>
    <property type="match status" value="1"/>
</dbReference>
<dbReference type="GO" id="GO:0005886">
    <property type="term" value="C:plasma membrane"/>
    <property type="evidence" value="ECO:0007669"/>
    <property type="project" value="TreeGrafter"/>
</dbReference>
<dbReference type="InterPro" id="IPR042177">
    <property type="entry name" value="Cell/Rod_1"/>
</dbReference>
<sequence>MLKLIKNKVLWIVTVTLILILVMITATSSDREEITFIEQITGDAFAPLQRGMNELTDYIAGFNYVFTERRHLMQEIDDLRMDIQELKIENQQLKEFEAEVIRLRQIVEFIDDSQDRYDFIPARVIARSPNNWYKTLTINKGAKHGIEKNMAVINADGLVGRVMNVSNNNSQVYLITDREIAVGSILQETRETNGIVEGTGDNLSLRMVNIPYYSDVEEGDRVITSGLSEIYPKGILIGYINKITTEPNGLLLSASVIPAVAFDKLEEVLVINDYAPLIEEEEGEEE</sequence>
<dbReference type="InterPro" id="IPR007221">
    <property type="entry name" value="MreC"/>
</dbReference>
<evidence type="ECO:0000313" key="8">
    <source>
        <dbReference type="EMBL" id="QGU00048.1"/>
    </source>
</evidence>
<dbReference type="InterPro" id="IPR055342">
    <property type="entry name" value="MreC_beta-barrel_core"/>
</dbReference>
<dbReference type="OrthoDB" id="9792313at2"/>